<evidence type="ECO:0000313" key="5">
    <source>
        <dbReference type="EMBL" id="MBU9723987.1"/>
    </source>
</evidence>
<dbReference type="EMBL" id="JAHQCR010000088">
    <property type="protein sequence ID" value="MBU9723987.1"/>
    <property type="molecule type" value="Genomic_DNA"/>
</dbReference>
<evidence type="ECO:0000256" key="3">
    <source>
        <dbReference type="ARBA" id="ARBA00023014"/>
    </source>
</evidence>
<dbReference type="SUPFAM" id="SSF54862">
    <property type="entry name" value="4Fe-4S ferredoxins"/>
    <property type="match status" value="1"/>
</dbReference>
<protein>
    <submittedName>
        <fullName evidence="5">Ferredoxin family protein</fullName>
    </submittedName>
</protein>
<proteinExistence type="predicted"/>
<evidence type="ECO:0000256" key="2">
    <source>
        <dbReference type="ARBA" id="ARBA00023004"/>
    </source>
</evidence>
<keyword evidence="2" id="KW-0408">Iron</keyword>
<keyword evidence="1" id="KW-0479">Metal-binding</keyword>
<dbReference type="PROSITE" id="PS00198">
    <property type="entry name" value="4FE4S_FER_1"/>
    <property type="match status" value="2"/>
</dbReference>
<reference evidence="5 6" key="1">
    <citation type="submission" date="2021-06" db="EMBL/GenBank/DDBJ databases">
        <title>Bacillus sp. RD4P76, an endophyte from a halophyte.</title>
        <authorList>
            <person name="Sun J.-Q."/>
        </authorList>
    </citation>
    <scope>NUCLEOTIDE SEQUENCE [LARGE SCALE GENOMIC DNA]</scope>
    <source>
        <strain evidence="5 6">JCM 17098</strain>
    </source>
</reference>
<evidence type="ECO:0000313" key="6">
    <source>
        <dbReference type="Proteomes" id="UP000790580"/>
    </source>
</evidence>
<keyword evidence="3" id="KW-0411">Iron-sulfur</keyword>
<comment type="caution">
    <text evidence="5">The sequence shown here is derived from an EMBL/GenBank/DDBJ whole genome shotgun (WGS) entry which is preliminary data.</text>
</comment>
<dbReference type="Gene3D" id="3.30.70.20">
    <property type="match status" value="1"/>
</dbReference>
<sequence length="76" mass="8673">MMRVVFNEDYCKGCNLCVAFCPQAIIHLANRLNQKGYRPAEVIEQEKCTSCAACARMCPDTVITVYRPERKKEKVS</sequence>
<evidence type="ECO:0000256" key="1">
    <source>
        <dbReference type="ARBA" id="ARBA00022723"/>
    </source>
</evidence>
<gene>
    <name evidence="5" type="ORF">KS407_21420</name>
</gene>
<dbReference type="PROSITE" id="PS51379">
    <property type="entry name" value="4FE4S_FER_2"/>
    <property type="match status" value="2"/>
</dbReference>
<dbReference type="InterPro" id="IPR017896">
    <property type="entry name" value="4Fe4S_Fe-S-bd"/>
</dbReference>
<organism evidence="5 6">
    <name type="scientific">Evansella alkalicola</name>
    <dbReference type="NCBI Taxonomy" id="745819"/>
    <lineage>
        <taxon>Bacteria</taxon>
        <taxon>Bacillati</taxon>
        <taxon>Bacillota</taxon>
        <taxon>Bacilli</taxon>
        <taxon>Bacillales</taxon>
        <taxon>Bacillaceae</taxon>
        <taxon>Evansella</taxon>
    </lineage>
</organism>
<feature type="domain" description="4Fe-4S ferredoxin-type" evidence="4">
    <location>
        <begin position="2"/>
        <end position="31"/>
    </location>
</feature>
<accession>A0ABS6K2D2</accession>
<dbReference type="InterPro" id="IPR017900">
    <property type="entry name" value="4Fe4S_Fe_S_CS"/>
</dbReference>
<dbReference type="PANTHER" id="PTHR43122:SF2">
    <property type="entry name" value="FERREDOXIN SUBUNIT OF PYRUVATE:FLAVODOXIN OXIDOREDUCTASE"/>
    <property type="match status" value="1"/>
</dbReference>
<name>A0ABS6K2D2_9BACI</name>
<dbReference type="Proteomes" id="UP000790580">
    <property type="component" value="Unassembled WGS sequence"/>
</dbReference>
<dbReference type="Pfam" id="PF12838">
    <property type="entry name" value="Fer4_7"/>
    <property type="match status" value="1"/>
</dbReference>
<feature type="domain" description="4Fe-4S ferredoxin-type" evidence="4">
    <location>
        <begin position="39"/>
        <end position="68"/>
    </location>
</feature>
<evidence type="ECO:0000259" key="4">
    <source>
        <dbReference type="PROSITE" id="PS51379"/>
    </source>
</evidence>
<keyword evidence="6" id="KW-1185">Reference proteome</keyword>
<dbReference type="PANTHER" id="PTHR43122">
    <property type="entry name" value="FERREDOXIN SUBUNIT OF PYRUVATE:FLAVODOXIN OXIDOREDUCTASE-RELATED"/>
    <property type="match status" value="1"/>
</dbReference>